<gene>
    <name evidence="2" type="ORF">CEXT_512131</name>
</gene>
<name>A0AAV4X8C6_CAEEX</name>
<accession>A0AAV4X8C6</accession>
<reference evidence="2 3" key="1">
    <citation type="submission" date="2021-06" db="EMBL/GenBank/DDBJ databases">
        <title>Caerostris extrusa draft genome.</title>
        <authorList>
            <person name="Kono N."/>
            <person name="Arakawa K."/>
        </authorList>
    </citation>
    <scope>NUCLEOTIDE SEQUENCE [LARGE SCALE GENOMIC DNA]</scope>
</reference>
<evidence type="ECO:0000313" key="2">
    <source>
        <dbReference type="EMBL" id="GIY91417.1"/>
    </source>
</evidence>
<organism evidence="2 3">
    <name type="scientific">Caerostris extrusa</name>
    <name type="common">Bark spider</name>
    <name type="synonym">Caerostris bankana</name>
    <dbReference type="NCBI Taxonomy" id="172846"/>
    <lineage>
        <taxon>Eukaryota</taxon>
        <taxon>Metazoa</taxon>
        <taxon>Ecdysozoa</taxon>
        <taxon>Arthropoda</taxon>
        <taxon>Chelicerata</taxon>
        <taxon>Arachnida</taxon>
        <taxon>Araneae</taxon>
        <taxon>Araneomorphae</taxon>
        <taxon>Entelegynae</taxon>
        <taxon>Araneoidea</taxon>
        <taxon>Araneidae</taxon>
        <taxon>Caerostris</taxon>
    </lineage>
</organism>
<evidence type="ECO:0000256" key="1">
    <source>
        <dbReference type="SAM" id="MobiDB-lite"/>
    </source>
</evidence>
<feature type="compositionally biased region" description="Low complexity" evidence="1">
    <location>
        <begin position="143"/>
        <end position="153"/>
    </location>
</feature>
<dbReference type="Proteomes" id="UP001054945">
    <property type="component" value="Unassembled WGS sequence"/>
</dbReference>
<feature type="compositionally biased region" description="Low complexity" evidence="1">
    <location>
        <begin position="33"/>
        <end position="43"/>
    </location>
</feature>
<feature type="compositionally biased region" description="Low complexity" evidence="1">
    <location>
        <begin position="109"/>
        <end position="129"/>
    </location>
</feature>
<comment type="caution">
    <text evidence="2">The sequence shown here is derived from an EMBL/GenBank/DDBJ whole genome shotgun (WGS) entry which is preliminary data.</text>
</comment>
<keyword evidence="3" id="KW-1185">Reference proteome</keyword>
<proteinExistence type="predicted"/>
<feature type="region of interest" description="Disordered" evidence="1">
    <location>
        <begin position="72"/>
        <end position="204"/>
    </location>
</feature>
<sequence length="204" mass="22070">MLTAELIYSSVFQRHRHPRTLSDFELGISSLSSCPTTSSTTSPPARPDVHPVWSKNRSRMLEKEGVNFRAKRRRVDLAPPQMMMDRAPGSGESSEGCYSPSLPSTRNCSRSLPSTRISSPSLPPSRSSPVCCGSPPTGAAIQRSPASPTSSTRRTTRLGRFHPYSKPESPALPPQIARSPPPPARSPPITRSQTGSLPLRTSPS</sequence>
<feature type="compositionally biased region" description="Polar residues" evidence="1">
    <location>
        <begin position="193"/>
        <end position="204"/>
    </location>
</feature>
<evidence type="ECO:0000313" key="3">
    <source>
        <dbReference type="Proteomes" id="UP001054945"/>
    </source>
</evidence>
<dbReference type="EMBL" id="BPLR01017412">
    <property type="protein sequence ID" value="GIY91417.1"/>
    <property type="molecule type" value="Genomic_DNA"/>
</dbReference>
<dbReference type="AlphaFoldDB" id="A0AAV4X8C6"/>
<feature type="region of interest" description="Disordered" evidence="1">
    <location>
        <begin position="33"/>
        <end position="52"/>
    </location>
</feature>
<feature type="non-terminal residue" evidence="2">
    <location>
        <position position="204"/>
    </location>
</feature>
<protein>
    <submittedName>
        <fullName evidence="2">Uncharacterized protein</fullName>
    </submittedName>
</protein>